<name>A0ABV9JDB5_9LACT</name>
<sequence length="183" mass="21564">MMNPNENISVKISEMIEQLNQKMNKTDEDFIIIVKSNLKILNSKKLYLLELLEQDKLKYKSVYEDRHQYDEGIKSLEATDHLIKQYRASSDYSEDFLTQQLGMTVQKFYKNKKEITTQFAYIDGQLANLQNDIDKANYMISKMEDMENEMLNLFSDEKSLDVKKIKEALADIQKLLKDDKLPE</sequence>
<gene>
    <name evidence="1" type="ORF">ACFO26_05970</name>
</gene>
<accession>A0ABV9JDB5</accession>
<comment type="caution">
    <text evidence="1">The sequence shown here is derived from an EMBL/GenBank/DDBJ whole genome shotgun (WGS) entry which is preliminary data.</text>
</comment>
<organism evidence="1 2">
    <name type="scientific">Lactococcus nasutitermitis</name>
    <dbReference type="NCBI Taxonomy" id="1652957"/>
    <lineage>
        <taxon>Bacteria</taxon>
        <taxon>Bacillati</taxon>
        <taxon>Bacillota</taxon>
        <taxon>Bacilli</taxon>
        <taxon>Lactobacillales</taxon>
        <taxon>Streptococcaceae</taxon>
        <taxon>Lactococcus</taxon>
    </lineage>
</organism>
<evidence type="ECO:0000313" key="2">
    <source>
        <dbReference type="Proteomes" id="UP001595987"/>
    </source>
</evidence>
<evidence type="ECO:0000313" key="1">
    <source>
        <dbReference type="EMBL" id="MFC4652451.1"/>
    </source>
</evidence>
<keyword evidence="2" id="KW-1185">Reference proteome</keyword>
<dbReference type="Proteomes" id="UP001595987">
    <property type="component" value="Unassembled WGS sequence"/>
</dbReference>
<dbReference type="EMBL" id="JBHSGD010000005">
    <property type="protein sequence ID" value="MFC4652451.1"/>
    <property type="molecule type" value="Genomic_DNA"/>
</dbReference>
<reference evidence="2" key="1">
    <citation type="journal article" date="2019" name="Int. J. Syst. Evol. Microbiol.">
        <title>The Global Catalogue of Microorganisms (GCM) 10K type strain sequencing project: providing services to taxonomists for standard genome sequencing and annotation.</title>
        <authorList>
            <consortium name="The Broad Institute Genomics Platform"/>
            <consortium name="The Broad Institute Genome Sequencing Center for Infectious Disease"/>
            <person name="Wu L."/>
            <person name="Ma J."/>
        </authorList>
    </citation>
    <scope>NUCLEOTIDE SEQUENCE [LARGE SCALE GENOMIC DNA]</scope>
    <source>
        <strain evidence="2">CCUG 63287</strain>
    </source>
</reference>
<protein>
    <submittedName>
        <fullName evidence="1">Uncharacterized protein</fullName>
    </submittedName>
</protein>
<proteinExistence type="predicted"/>
<dbReference type="RefSeq" id="WP_213534818.1">
    <property type="nucleotide sequence ID" value="NZ_BOVQ01000004.1"/>
</dbReference>